<dbReference type="Proteomes" id="UP001176941">
    <property type="component" value="Chromosome 3"/>
</dbReference>
<sequence length="111" mass="11826">MAEVVFSTPSCCLKSKVRRQHSSAGYVGCCARLSGPAALAIFCSLAPVLMPWCSQTVYSGLNAKMECKLHASFSLVANLSVCLLGLLPAKSTLMGLCLPGTQELTDQEVWK</sequence>
<keyword evidence="2" id="KW-1185">Reference proteome</keyword>
<name>A0ABN8ZAJ2_RANTA</name>
<organism evidence="1 2">
    <name type="scientific">Rangifer tarandus platyrhynchus</name>
    <name type="common">Svalbard reindeer</name>
    <dbReference type="NCBI Taxonomy" id="3082113"/>
    <lineage>
        <taxon>Eukaryota</taxon>
        <taxon>Metazoa</taxon>
        <taxon>Chordata</taxon>
        <taxon>Craniata</taxon>
        <taxon>Vertebrata</taxon>
        <taxon>Euteleostomi</taxon>
        <taxon>Mammalia</taxon>
        <taxon>Eutheria</taxon>
        <taxon>Laurasiatheria</taxon>
        <taxon>Artiodactyla</taxon>
        <taxon>Ruminantia</taxon>
        <taxon>Pecora</taxon>
        <taxon>Cervidae</taxon>
        <taxon>Odocoileinae</taxon>
        <taxon>Rangifer</taxon>
    </lineage>
</organism>
<evidence type="ECO:0000313" key="2">
    <source>
        <dbReference type="Proteomes" id="UP001176941"/>
    </source>
</evidence>
<reference evidence="1" key="1">
    <citation type="submission" date="2023-04" db="EMBL/GenBank/DDBJ databases">
        <authorList>
            <consortium name="ELIXIR-Norway"/>
        </authorList>
    </citation>
    <scope>NUCLEOTIDE SEQUENCE [LARGE SCALE GENOMIC DNA]</scope>
</reference>
<dbReference type="EMBL" id="OX459939">
    <property type="protein sequence ID" value="CAI9170533.1"/>
    <property type="molecule type" value="Genomic_DNA"/>
</dbReference>
<proteinExistence type="predicted"/>
<gene>
    <name evidence="1" type="ORF">MRATA1EN1_LOCUS19495</name>
</gene>
<accession>A0ABN8ZAJ2</accession>
<evidence type="ECO:0000313" key="1">
    <source>
        <dbReference type="EMBL" id="CAI9170533.1"/>
    </source>
</evidence>
<protein>
    <submittedName>
        <fullName evidence="1">Uncharacterized protein</fullName>
    </submittedName>
</protein>